<dbReference type="Pfam" id="PF02675">
    <property type="entry name" value="AdoMet_dc"/>
    <property type="match status" value="1"/>
</dbReference>
<accession>A0A1G2HXN1</accession>
<evidence type="ECO:0000313" key="2">
    <source>
        <dbReference type="EMBL" id="OGZ67282.1"/>
    </source>
</evidence>
<dbReference type="GO" id="GO:0008295">
    <property type="term" value="P:spermidine biosynthetic process"/>
    <property type="evidence" value="ECO:0007669"/>
    <property type="project" value="InterPro"/>
</dbReference>
<dbReference type="Proteomes" id="UP000179183">
    <property type="component" value="Unassembled WGS sequence"/>
</dbReference>
<proteinExistence type="predicted"/>
<protein>
    <submittedName>
        <fullName evidence="2">Uncharacterized protein</fullName>
    </submittedName>
</protein>
<organism evidence="2 3">
    <name type="scientific">Candidatus Staskawiczbacteria bacterium RIFCSPHIGHO2_02_FULL_33_16</name>
    <dbReference type="NCBI Taxonomy" id="1802204"/>
    <lineage>
        <taxon>Bacteria</taxon>
        <taxon>Candidatus Staskawicziibacteriota</taxon>
    </lineage>
</organism>
<dbReference type="EMBL" id="MHOQ01000008">
    <property type="protein sequence ID" value="OGZ67282.1"/>
    <property type="molecule type" value="Genomic_DNA"/>
</dbReference>
<evidence type="ECO:0000313" key="3">
    <source>
        <dbReference type="Proteomes" id="UP000179183"/>
    </source>
</evidence>
<dbReference type="GO" id="GO:0004014">
    <property type="term" value="F:adenosylmethionine decarboxylase activity"/>
    <property type="evidence" value="ECO:0007669"/>
    <property type="project" value="InterPro"/>
</dbReference>
<reference evidence="2 3" key="1">
    <citation type="journal article" date="2016" name="Nat. Commun.">
        <title>Thousands of microbial genomes shed light on interconnected biogeochemical processes in an aquifer system.</title>
        <authorList>
            <person name="Anantharaman K."/>
            <person name="Brown C.T."/>
            <person name="Hug L.A."/>
            <person name="Sharon I."/>
            <person name="Castelle C.J."/>
            <person name="Probst A.J."/>
            <person name="Thomas B.C."/>
            <person name="Singh A."/>
            <person name="Wilkins M.J."/>
            <person name="Karaoz U."/>
            <person name="Brodie E.L."/>
            <person name="Williams K.H."/>
            <person name="Hubbard S.S."/>
            <person name="Banfield J.F."/>
        </authorList>
    </citation>
    <scope>NUCLEOTIDE SEQUENCE [LARGE SCALE GENOMIC DNA]</scope>
</reference>
<evidence type="ECO:0000256" key="1">
    <source>
        <dbReference type="ARBA" id="ARBA00001928"/>
    </source>
</evidence>
<name>A0A1G2HXN1_9BACT</name>
<sequence length="116" mass="14061">MWKDLSPTIYRKRLIIEGVPNKVVDKNKIDDYLNRLSKLLKMTLVIAPLTRENPRYGLSSYIYWEESGTHFYYWHKPFPFLSIDIYTCKKFETKVAMEFTRKYFAMGKIVFKEIRF</sequence>
<comment type="caution">
    <text evidence="2">The sequence shown here is derived from an EMBL/GenBank/DDBJ whole genome shotgun (WGS) entry which is preliminary data.</text>
</comment>
<comment type="cofactor">
    <cofactor evidence="1">
        <name>pyruvate</name>
        <dbReference type="ChEBI" id="CHEBI:15361"/>
    </cofactor>
</comment>
<dbReference type="Gene3D" id="3.60.90.10">
    <property type="entry name" value="S-adenosylmethionine decarboxylase"/>
    <property type="match status" value="1"/>
</dbReference>
<dbReference type="InterPro" id="IPR003826">
    <property type="entry name" value="AdoMetDC_fam_prok"/>
</dbReference>
<gene>
    <name evidence="2" type="ORF">A3D34_00750</name>
</gene>
<dbReference type="AlphaFoldDB" id="A0A1G2HXN1"/>